<dbReference type="SUPFAM" id="SSF56300">
    <property type="entry name" value="Metallo-dependent phosphatases"/>
    <property type="match status" value="1"/>
</dbReference>
<dbReference type="Pfam" id="PF02872">
    <property type="entry name" value="5_nucleotid_C"/>
    <property type="match status" value="1"/>
</dbReference>
<sequence>MYKSLKIICLFLSVNLTISSHTELDVTEIVILHTNDIESVYEPIQAVWRSDMELIGGISHLATLINNVRAKEDISFLVDAGDIYTGALSKKSKGKLPFDLYNAMGYDALNIGNHEFEYNWDALVEIIPRANFPVLNANIFHEKSGKLIAKPYTILEQSDVKIGVIGVMGIDAFYNTMAPFHRIGLSIKDPIETAQYWADKIREDVNMLVILTHQNKTAPMQTDKEADPNVQRGFDEDYEMAGKLKGVDAIFGGHSDNGLPEPVIHPKTGTVIGLTFGQGMHLGYTKFKVNLNKHDVTFLEGYLIPVDSEAFPANQETEKLIKQYRKLYPELSEIIATIKQPSMRLYNKESTIGNLLTDITRRAAGSDISFLNSGAIRADLNAGNVTLEQLLNVYPFPDNLTVIELSGKQIKELIEYSLTLPYGIGQISGLEIQYNSNKPAMQRLSSIKINGTNIVDSNKYTVSTSGYLAKGGDGYTVFTEGKLINEEQSFPDALYRGFKAMGEIKLPSIGRQIDLSGDLSIN</sequence>
<dbReference type="Gene3D" id="3.60.21.10">
    <property type="match status" value="1"/>
</dbReference>
<proteinExistence type="inferred from homology"/>
<comment type="caution">
    <text evidence="5">The sequence shown here is derived from an EMBL/GenBank/DDBJ whole genome shotgun (WGS) entry which is preliminary data.</text>
</comment>
<dbReference type="CDD" id="cd00845">
    <property type="entry name" value="MPP_UshA_N_like"/>
    <property type="match status" value="1"/>
</dbReference>
<feature type="domain" description="5'-Nucleotidase C-terminal" evidence="4">
    <location>
        <begin position="335"/>
        <end position="480"/>
    </location>
</feature>
<keyword evidence="2" id="KW-0378">Hydrolase</keyword>
<dbReference type="AlphaFoldDB" id="A0A520MS04"/>
<dbReference type="InterPro" id="IPR006179">
    <property type="entry name" value="5_nucleotidase/apyrase"/>
</dbReference>
<evidence type="ECO:0000313" key="6">
    <source>
        <dbReference type="Proteomes" id="UP000320146"/>
    </source>
</evidence>
<dbReference type="EMBL" id="SHBL01000017">
    <property type="protein sequence ID" value="RZO24001.1"/>
    <property type="molecule type" value="Genomic_DNA"/>
</dbReference>
<gene>
    <name evidence="5" type="ORF">EVA99_02600</name>
</gene>
<dbReference type="Gene3D" id="3.90.780.10">
    <property type="entry name" value="5'-Nucleotidase, C-terminal domain"/>
    <property type="match status" value="1"/>
</dbReference>
<dbReference type="GO" id="GO:0016787">
    <property type="term" value="F:hydrolase activity"/>
    <property type="evidence" value="ECO:0007669"/>
    <property type="project" value="UniProtKB-KW"/>
</dbReference>
<evidence type="ECO:0000256" key="2">
    <source>
        <dbReference type="RuleBase" id="RU362119"/>
    </source>
</evidence>
<dbReference type="Proteomes" id="UP000320146">
    <property type="component" value="Unassembled WGS sequence"/>
</dbReference>
<keyword evidence="1" id="KW-0732">Signal</keyword>
<dbReference type="InterPro" id="IPR004843">
    <property type="entry name" value="Calcineurin-like_PHP"/>
</dbReference>
<dbReference type="GO" id="GO:0009166">
    <property type="term" value="P:nucleotide catabolic process"/>
    <property type="evidence" value="ECO:0007669"/>
    <property type="project" value="InterPro"/>
</dbReference>
<dbReference type="Pfam" id="PF00149">
    <property type="entry name" value="Metallophos"/>
    <property type="match status" value="1"/>
</dbReference>
<dbReference type="PANTHER" id="PTHR11575:SF24">
    <property type="entry name" value="5'-NUCLEOTIDASE"/>
    <property type="match status" value="1"/>
</dbReference>
<evidence type="ECO:0000259" key="3">
    <source>
        <dbReference type="Pfam" id="PF00149"/>
    </source>
</evidence>
<dbReference type="PRINTS" id="PR01607">
    <property type="entry name" value="APYRASEFAMLY"/>
</dbReference>
<dbReference type="SUPFAM" id="SSF55816">
    <property type="entry name" value="5'-nucleotidase (syn. UDP-sugar hydrolase), C-terminal domain"/>
    <property type="match status" value="1"/>
</dbReference>
<name>A0A520MS04_9GAMM</name>
<dbReference type="InterPro" id="IPR008334">
    <property type="entry name" value="5'-Nucleotdase_C"/>
</dbReference>
<keyword evidence="2" id="KW-0547">Nucleotide-binding</keyword>
<organism evidence="5 6">
    <name type="scientific">SAR86 cluster bacterium</name>
    <dbReference type="NCBI Taxonomy" id="2030880"/>
    <lineage>
        <taxon>Bacteria</taxon>
        <taxon>Pseudomonadati</taxon>
        <taxon>Pseudomonadota</taxon>
        <taxon>Gammaproteobacteria</taxon>
        <taxon>SAR86 cluster</taxon>
    </lineage>
</organism>
<dbReference type="InterPro" id="IPR036907">
    <property type="entry name" value="5'-Nucleotdase_C_sf"/>
</dbReference>
<dbReference type="GO" id="GO:0000166">
    <property type="term" value="F:nucleotide binding"/>
    <property type="evidence" value="ECO:0007669"/>
    <property type="project" value="UniProtKB-KW"/>
</dbReference>
<comment type="similarity">
    <text evidence="2">Belongs to the 5'-nucleotidase family.</text>
</comment>
<evidence type="ECO:0000259" key="4">
    <source>
        <dbReference type="Pfam" id="PF02872"/>
    </source>
</evidence>
<accession>A0A520MS04</accession>
<evidence type="ECO:0000313" key="5">
    <source>
        <dbReference type="EMBL" id="RZO24001.1"/>
    </source>
</evidence>
<protein>
    <submittedName>
        <fullName evidence="5">Bifunctional metallophosphatase/5'-nucleotidase</fullName>
    </submittedName>
</protein>
<dbReference type="PANTHER" id="PTHR11575">
    <property type="entry name" value="5'-NUCLEOTIDASE-RELATED"/>
    <property type="match status" value="1"/>
</dbReference>
<feature type="domain" description="Calcineurin-like phosphoesterase" evidence="3">
    <location>
        <begin position="31"/>
        <end position="255"/>
    </location>
</feature>
<reference evidence="5 6" key="1">
    <citation type="submission" date="2019-02" db="EMBL/GenBank/DDBJ databases">
        <title>Prokaryotic population dynamics and viral predation in marine succession experiment using metagenomics: the confinement effect.</title>
        <authorList>
            <person name="Haro-Moreno J.M."/>
            <person name="Rodriguez-Valera F."/>
            <person name="Lopez-Perez M."/>
        </authorList>
    </citation>
    <scope>NUCLEOTIDE SEQUENCE [LARGE SCALE GENOMIC DNA]</scope>
    <source>
        <strain evidence="5">MED-G166</strain>
    </source>
</reference>
<dbReference type="InterPro" id="IPR029052">
    <property type="entry name" value="Metallo-depent_PP-like"/>
</dbReference>
<evidence type="ECO:0000256" key="1">
    <source>
        <dbReference type="ARBA" id="ARBA00022729"/>
    </source>
</evidence>